<dbReference type="PROSITE" id="PS51318">
    <property type="entry name" value="TAT"/>
    <property type="match status" value="1"/>
</dbReference>
<proteinExistence type="predicted"/>
<dbReference type="Proteomes" id="UP001149140">
    <property type="component" value="Unassembled WGS sequence"/>
</dbReference>
<evidence type="ECO:0000313" key="3">
    <source>
        <dbReference type="Proteomes" id="UP001149140"/>
    </source>
</evidence>
<accession>A0A9X3N226</accession>
<protein>
    <recommendedName>
        <fullName evidence="4">DUF320 domain-containing protein</fullName>
    </recommendedName>
</protein>
<keyword evidence="1" id="KW-0732">Signal</keyword>
<reference evidence="2" key="1">
    <citation type="submission" date="2022-10" db="EMBL/GenBank/DDBJ databases">
        <title>The WGS of Solirubrobacter ginsenosidimutans DSM 21036.</title>
        <authorList>
            <person name="Jiang Z."/>
        </authorList>
    </citation>
    <scope>NUCLEOTIDE SEQUENCE</scope>
    <source>
        <strain evidence="2">DSM 21036</strain>
    </source>
</reference>
<dbReference type="AlphaFoldDB" id="A0A9X3N226"/>
<dbReference type="InterPro" id="IPR006311">
    <property type="entry name" value="TAT_signal"/>
</dbReference>
<dbReference type="EMBL" id="JAPDOD010000050">
    <property type="protein sequence ID" value="MDA0165648.1"/>
    <property type="molecule type" value="Genomic_DNA"/>
</dbReference>
<gene>
    <name evidence="2" type="ORF">OM076_35605</name>
</gene>
<keyword evidence="3" id="KW-1185">Reference proteome</keyword>
<comment type="caution">
    <text evidence="2">The sequence shown here is derived from an EMBL/GenBank/DDBJ whole genome shotgun (WGS) entry which is preliminary data.</text>
</comment>
<sequence>MMLSRRTLRLAPLAAALALAAGAPAADAALLEEPGGAICDNTIGDQGQGQTGGNDTIVCGSGVNQIAPATSITSAAGPVITGAAGGVVVTSAGNVVIVL</sequence>
<organism evidence="2 3">
    <name type="scientific">Solirubrobacter ginsenosidimutans</name>
    <dbReference type="NCBI Taxonomy" id="490573"/>
    <lineage>
        <taxon>Bacteria</taxon>
        <taxon>Bacillati</taxon>
        <taxon>Actinomycetota</taxon>
        <taxon>Thermoleophilia</taxon>
        <taxon>Solirubrobacterales</taxon>
        <taxon>Solirubrobacteraceae</taxon>
        <taxon>Solirubrobacter</taxon>
    </lineage>
</organism>
<name>A0A9X3N226_9ACTN</name>
<evidence type="ECO:0000313" key="2">
    <source>
        <dbReference type="EMBL" id="MDA0165648.1"/>
    </source>
</evidence>
<evidence type="ECO:0000256" key="1">
    <source>
        <dbReference type="SAM" id="SignalP"/>
    </source>
</evidence>
<feature type="signal peptide" evidence="1">
    <location>
        <begin position="1"/>
        <end position="28"/>
    </location>
</feature>
<dbReference type="RefSeq" id="WP_270044909.1">
    <property type="nucleotide sequence ID" value="NZ_JAPDOD010000050.1"/>
</dbReference>
<evidence type="ECO:0008006" key="4">
    <source>
        <dbReference type="Google" id="ProtNLM"/>
    </source>
</evidence>
<feature type="chain" id="PRO_5040771719" description="DUF320 domain-containing protein" evidence="1">
    <location>
        <begin position="29"/>
        <end position="99"/>
    </location>
</feature>